<dbReference type="SUPFAM" id="SSF52096">
    <property type="entry name" value="ClpP/crotonase"/>
    <property type="match status" value="1"/>
</dbReference>
<keyword evidence="3" id="KW-0276">Fatty acid metabolism</keyword>
<evidence type="ECO:0000256" key="4">
    <source>
        <dbReference type="ARBA" id="ARBA00023098"/>
    </source>
</evidence>
<reference evidence="7" key="1">
    <citation type="submission" date="2025-08" db="UniProtKB">
        <authorList>
            <consortium name="RefSeq"/>
        </authorList>
    </citation>
    <scope>IDENTIFICATION</scope>
    <source>
        <tissue evidence="7">Muscle</tissue>
    </source>
</reference>
<dbReference type="Gene3D" id="1.10.12.10">
    <property type="entry name" value="Lyase 2-enoyl-coa Hydratase, Chain A, domain 2"/>
    <property type="match status" value="1"/>
</dbReference>
<evidence type="ECO:0000313" key="7">
    <source>
        <dbReference type="RefSeq" id="XP_013776406.1"/>
    </source>
</evidence>
<dbReference type="InterPro" id="IPR014748">
    <property type="entry name" value="Enoyl-CoA_hydra_C"/>
</dbReference>
<keyword evidence="4" id="KW-0443">Lipid metabolism</keyword>
<dbReference type="CDD" id="cd06558">
    <property type="entry name" value="crotonase-like"/>
    <property type="match status" value="1"/>
</dbReference>
<evidence type="ECO:0000256" key="2">
    <source>
        <dbReference type="ARBA" id="ARBA00005254"/>
    </source>
</evidence>
<evidence type="ECO:0000256" key="3">
    <source>
        <dbReference type="ARBA" id="ARBA00022832"/>
    </source>
</evidence>
<dbReference type="Pfam" id="PF00378">
    <property type="entry name" value="ECH_1"/>
    <property type="match status" value="1"/>
</dbReference>
<name>A0ABM1B7J7_LIMPO</name>
<dbReference type="InterPro" id="IPR029045">
    <property type="entry name" value="ClpP/crotonase-like_dom_sf"/>
</dbReference>
<comment type="pathway">
    <text evidence="1">Lipid metabolism; fatty acid beta-oxidation.</text>
</comment>
<dbReference type="RefSeq" id="XP_013776406.1">
    <property type="nucleotide sequence ID" value="XM_013920952.2"/>
</dbReference>
<evidence type="ECO:0000256" key="5">
    <source>
        <dbReference type="ARBA" id="ARBA00023235"/>
    </source>
</evidence>
<organism evidence="6 7">
    <name type="scientific">Limulus polyphemus</name>
    <name type="common">Atlantic horseshoe crab</name>
    <dbReference type="NCBI Taxonomy" id="6850"/>
    <lineage>
        <taxon>Eukaryota</taxon>
        <taxon>Metazoa</taxon>
        <taxon>Ecdysozoa</taxon>
        <taxon>Arthropoda</taxon>
        <taxon>Chelicerata</taxon>
        <taxon>Merostomata</taxon>
        <taxon>Xiphosura</taxon>
        <taxon>Limulidae</taxon>
        <taxon>Limulus</taxon>
    </lineage>
</organism>
<evidence type="ECO:0000313" key="6">
    <source>
        <dbReference type="Proteomes" id="UP000694941"/>
    </source>
</evidence>
<dbReference type="Gene3D" id="3.90.226.10">
    <property type="entry name" value="2-enoyl-CoA Hydratase, Chain A, domain 1"/>
    <property type="match status" value="1"/>
</dbReference>
<dbReference type="InterPro" id="IPR001753">
    <property type="entry name" value="Enoyl-CoA_hydra/iso"/>
</dbReference>
<dbReference type="GeneID" id="106461158"/>
<accession>A0ABM1B7J7</accession>
<dbReference type="PANTHER" id="PTHR43149">
    <property type="entry name" value="ENOYL-COA HYDRATASE"/>
    <property type="match status" value="1"/>
</dbReference>
<sequence length="319" mass="35364">MVANAICGLIGRVITRTSPRITVQSLAGVVSSRNISEKARYTMSYETLDITSPHERILHVQLNRPDKLNAMNKVFWREILDCFREISDDTDIRVVILSGAGRMFSAGLDIGDMTDLITSQVTKKSDVARRAKYLQSLIALYQESFNALEKCQKPVISAIHGGCIGSGVDLIAACDVRYCTQDAWFQVKEVDLGFAPDLGTLQRVPKAIGNNSMLREMVYTARKVEGFEAKEMGLISRVFPNKEAMMSEVDRLAESIASKSPVAVQGCKVALNYSRDHTISEGLKFMQCWNMTMLQSEDVIKGSEAVATKAEKPPHFSKL</sequence>
<dbReference type="Proteomes" id="UP000694941">
    <property type="component" value="Unplaced"/>
</dbReference>
<proteinExistence type="inferred from homology"/>
<evidence type="ECO:0000256" key="1">
    <source>
        <dbReference type="ARBA" id="ARBA00005005"/>
    </source>
</evidence>
<keyword evidence="6" id="KW-1185">Reference proteome</keyword>
<keyword evidence="5" id="KW-0413">Isomerase</keyword>
<dbReference type="PANTHER" id="PTHR43149:SF1">
    <property type="entry name" value="DELTA(3,5)-DELTA(2,4)-DIENOYL-COA ISOMERASE, MITOCHONDRIAL"/>
    <property type="match status" value="1"/>
</dbReference>
<gene>
    <name evidence="7" type="primary">LOC106461158</name>
</gene>
<dbReference type="InterPro" id="IPR045002">
    <property type="entry name" value="Ech1-like"/>
</dbReference>
<protein>
    <submittedName>
        <fullName evidence="7">Delta(3,5)-Delta(2,4)-dienoyl-CoA isomerase, mitochondrial-like</fullName>
    </submittedName>
</protein>
<comment type="similarity">
    <text evidence="2">Belongs to the enoyl-CoA hydratase/isomerase family.</text>
</comment>